<organism evidence="1 2">
    <name type="scientific">Solanum commersonii</name>
    <name type="common">Commerson's wild potato</name>
    <name type="synonym">Commerson's nightshade</name>
    <dbReference type="NCBI Taxonomy" id="4109"/>
    <lineage>
        <taxon>Eukaryota</taxon>
        <taxon>Viridiplantae</taxon>
        <taxon>Streptophyta</taxon>
        <taxon>Embryophyta</taxon>
        <taxon>Tracheophyta</taxon>
        <taxon>Spermatophyta</taxon>
        <taxon>Magnoliopsida</taxon>
        <taxon>eudicotyledons</taxon>
        <taxon>Gunneridae</taxon>
        <taxon>Pentapetalae</taxon>
        <taxon>asterids</taxon>
        <taxon>lamiids</taxon>
        <taxon>Solanales</taxon>
        <taxon>Solanaceae</taxon>
        <taxon>Solanoideae</taxon>
        <taxon>Solaneae</taxon>
        <taxon>Solanum</taxon>
    </lineage>
</organism>
<evidence type="ECO:0000313" key="2">
    <source>
        <dbReference type="Proteomes" id="UP000824120"/>
    </source>
</evidence>
<reference evidence="1 2" key="1">
    <citation type="submission" date="2020-09" db="EMBL/GenBank/DDBJ databases">
        <title>De no assembly of potato wild relative species, Solanum commersonii.</title>
        <authorList>
            <person name="Cho K."/>
        </authorList>
    </citation>
    <scope>NUCLEOTIDE SEQUENCE [LARGE SCALE GENOMIC DNA]</scope>
    <source>
        <strain evidence="1">LZ3.2</strain>
        <tissue evidence="1">Leaf</tissue>
    </source>
</reference>
<dbReference type="EMBL" id="JACXVP010000007">
    <property type="protein sequence ID" value="KAG5594467.1"/>
    <property type="molecule type" value="Genomic_DNA"/>
</dbReference>
<dbReference type="Proteomes" id="UP000824120">
    <property type="component" value="Chromosome 7"/>
</dbReference>
<evidence type="ECO:0000313" key="1">
    <source>
        <dbReference type="EMBL" id="KAG5594467.1"/>
    </source>
</evidence>
<protein>
    <submittedName>
        <fullName evidence="1">Uncharacterized protein</fullName>
    </submittedName>
</protein>
<dbReference type="OrthoDB" id="10474095at2759"/>
<comment type="caution">
    <text evidence="1">The sequence shown here is derived from an EMBL/GenBank/DDBJ whole genome shotgun (WGS) entry which is preliminary data.</text>
</comment>
<proteinExistence type="predicted"/>
<keyword evidence="2" id="KW-1185">Reference proteome</keyword>
<sequence>MTKISNITLTPTRDLRPLLPSESTVGHQVMLSAISPTLFLFVISPRQILEAKGFRLSKTKTNYLECKFSDATQNVGIEVRLDT</sequence>
<gene>
    <name evidence="1" type="ORF">H5410_035699</name>
</gene>
<dbReference type="AlphaFoldDB" id="A0A9J5Y1F0"/>
<accession>A0A9J5Y1F0</accession>
<name>A0A9J5Y1F0_SOLCO</name>